<evidence type="ECO:0000313" key="8">
    <source>
        <dbReference type="Proteomes" id="UP000199603"/>
    </source>
</evidence>
<keyword evidence="4" id="KW-0804">Transcription</keyword>
<evidence type="ECO:0000256" key="3">
    <source>
        <dbReference type="ARBA" id="ARBA00023082"/>
    </source>
</evidence>
<dbReference type="Gene3D" id="1.10.1740.10">
    <property type="match status" value="1"/>
</dbReference>
<organism evidence="7 8">
    <name type="scientific">Aquimonas voraii</name>
    <dbReference type="NCBI Taxonomy" id="265719"/>
    <lineage>
        <taxon>Bacteria</taxon>
        <taxon>Pseudomonadati</taxon>
        <taxon>Pseudomonadota</taxon>
        <taxon>Gammaproteobacteria</taxon>
        <taxon>Lysobacterales</taxon>
        <taxon>Lysobacteraceae</taxon>
        <taxon>Aquimonas</taxon>
    </lineage>
</organism>
<evidence type="ECO:0000256" key="1">
    <source>
        <dbReference type="ARBA" id="ARBA00010641"/>
    </source>
</evidence>
<keyword evidence="3" id="KW-0731">Sigma factor</keyword>
<dbReference type="AlphaFoldDB" id="A0A1G6U142"/>
<dbReference type="RefSeq" id="WP_176764016.1">
    <property type="nucleotide sequence ID" value="NZ_FNAG01000002.1"/>
</dbReference>
<feature type="domain" description="RNA polymerase sigma-70 region 2" evidence="5">
    <location>
        <begin position="37"/>
        <end position="105"/>
    </location>
</feature>
<evidence type="ECO:0000259" key="5">
    <source>
        <dbReference type="Pfam" id="PF04542"/>
    </source>
</evidence>
<dbReference type="EMBL" id="FNAG01000002">
    <property type="protein sequence ID" value="SDD34265.1"/>
    <property type="molecule type" value="Genomic_DNA"/>
</dbReference>
<dbReference type="GO" id="GO:0003677">
    <property type="term" value="F:DNA binding"/>
    <property type="evidence" value="ECO:0007669"/>
    <property type="project" value="InterPro"/>
</dbReference>
<dbReference type="InterPro" id="IPR013325">
    <property type="entry name" value="RNA_pol_sigma_r2"/>
</dbReference>
<gene>
    <name evidence="7" type="ORF">SAMN04488509_10279</name>
</gene>
<dbReference type="PANTHER" id="PTHR43133:SF62">
    <property type="entry name" value="RNA POLYMERASE SIGMA FACTOR SIGZ"/>
    <property type="match status" value="1"/>
</dbReference>
<dbReference type="InterPro" id="IPR013324">
    <property type="entry name" value="RNA_pol_sigma_r3/r4-like"/>
</dbReference>
<dbReference type="GO" id="GO:0006352">
    <property type="term" value="P:DNA-templated transcription initiation"/>
    <property type="evidence" value="ECO:0007669"/>
    <property type="project" value="InterPro"/>
</dbReference>
<accession>A0A1G6U142</accession>
<dbReference type="Pfam" id="PF04542">
    <property type="entry name" value="Sigma70_r2"/>
    <property type="match status" value="1"/>
</dbReference>
<dbReference type="NCBIfam" id="TIGR02937">
    <property type="entry name" value="sigma70-ECF"/>
    <property type="match status" value="1"/>
</dbReference>
<name>A0A1G6U142_9GAMM</name>
<dbReference type="Pfam" id="PF08281">
    <property type="entry name" value="Sigma70_r4_2"/>
    <property type="match status" value="1"/>
</dbReference>
<sequence length="205" mass="22972">MPPIPPPTHEDTAAEALRRIGLVLRMAQGEQAALAELFDRCSGRVHALALRVLQRAEDAEEITLDTFSQAWERAPDYDPQRGEVLPWLLGMAWSRSIDRLRRERRHRRTEPLHPDVDEGSYAQAMSADTADLLWDRLDADTAMATARSRLTPAQQQMLALAFVEELSHGEIAERTGVPLGTVKSHLRRALERLAALLGGRGQRDD</sequence>
<evidence type="ECO:0000256" key="2">
    <source>
        <dbReference type="ARBA" id="ARBA00023015"/>
    </source>
</evidence>
<dbReference type="GO" id="GO:0016987">
    <property type="term" value="F:sigma factor activity"/>
    <property type="evidence" value="ECO:0007669"/>
    <property type="project" value="UniProtKB-KW"/>
</dbReference>
<dbReference type="PANTHER" id="PTHR43133">
    <property type="entry name" value="RNA POLYMERASE ECF-TYPE SIGMA FACTO"/>
    <property type="match status" value="1"/>
</dbReference>
<dbReference type="CDD" id="cd06171">
    <property type="entry name" value="Sigma70_r4"/>
    <property type="match status" value="1"/>
</dbReference>
<comment type="similarity">
    <text evidence="1">Belongs to the sigma-70 factor family. ECF subfamily.</text>
</comment>
<dbReference type="SUPFAM" id="SSF88946">
    <property type="entry name" value="Sigma2 domain of RNA polymerase sigma factors"/>
    <property type="match status" value="1"/>
</dbReference>
<dbReference type="Proteomes" id="UP000199603">
    <property type="component" value="Unassembled WGS sequence"/>
</dbReference>
<keyword evidence="2" id="KW-0805">Transcription regulation</keyword>
<feature type="domain" description="RNA polymerase sigma factor 70 region 4 type 2" evidence="6">
    <location>
        <begin position="148"/>
        <end position="193"/>
    </location>
</feature>
<dbReference type="SUPFAM" id="SSF88659">
    <property type="entry name" value="Sigma3 and sigma4 domains of RNA polymerase sigma factors"/>
    <property type="match status" value="1"/>
</dbReference>
<evidence type="ECO:0000259" key="6">
    <source>
        <dbReference type="Pfam" id="PF08281"/>
    </source>
</evidence>
<dbReference type="InterPro" id="IPR007627">
    <property type="entry name" value="RNA_pol_sigma70_r2"/>
</dbReference>
<dbReference type="InterPro" id="IPR039425">
    <property type="entry name" value="RNA_pol_sigma-70-like"/>
</dbReference>
<evidence type="ECO:0000256" key="4">
    <source>
        <dbReference type="ARBA" id="ARBA00023163"/>
    </source>
</evidence>
<dbReference type="Gene3D" id="1.10.10.10">
    <property type="entry name" value="Winged helix-like DNA-binding domain superfamily/Winged helix DNA-binding domain"/>
    <property type="match status" value="1"/>
</dbReference>
<evidence type="ECO:0000313" key="7">
    <source>
        <dbReference type="EMBL" id="SDD34265.1"/>
    </source>
</evidence>
<keyword evidence="8" id="KW-1185">Reference proteome</keyword>
<dbReference type="InterPro" id="IPR014284">
    <property type="entry name" value="RNA_pol_sigma-70_dom"/>
</dbReference>
<protein>
    <submittedName>
        <fullName evidence="7">RNA polymerase sigma-70 factor, ECF subfamily</fullName>
    </submittedName>
</protein>
<dbReference type="InterPro" id="IPR036388">
    <property type="entry name" value="WH-like_DNA-bd_sf"/>
</dbReference>
<proteinExistence type="inferred from homology"/>
<reference evidence="7 8" key="1">
    <citation type="submission" date="2016-10" db="EMBL/GenBank/DDBJ databases">
        <authorList>
            <person name="de Groot N.N."/>
        </authorList>
    </citation>
    <scope>NUCLEOTIDE SEQUENCE [LARGE SCALE GENOMIC DNA]</scope>
    <source>
        <strain evidence="7 8">DSM 16957</strain>
    </source>
</reference>
<dbReference type="InterPro" id="IPR013249">
    <property type="entry name" value="RNA_pol_sigma70_r4_t2"/>
</dbReference>
<dbReference type="STRING" id="265719.SAMN04488509_10279"/>